<dbReference type="EMBL" id="CAJVPY010002607">
    <property type="protein sequence ID" value="CAG8566276.1"/>
    <property type="molecule type" value="Genomic_DNA"/>
</dbReference>
<organism evidence="1 2">
    <name type="scientific">Dentiscutata erythropus</name>
    <dbReference type="NCBI Taxonomy" id="1348616"/>
    <lineage>
        <taxon>Eukaryota</taxon>
        <taxon>Fungi</taxon>
        <taxon>Fungi incertae sedis</taxon>
        <taxon>Mucoromycota</taxon>
        <taxon>Glomeromycotina</taxon>
        <taxon>Glomeromycetes</taxon>
        <taxon>Diversisporales</taxon>
        <taxon>Gigasporaceae</taxon>
        <taxon>Dentiscutata</taxon>
    </lineage>
</organism>
<name>A0A9N9BJ09_9GLOM</name>
<comment type="caution">
    <text evidence="1">The sequence shown here is derived from an EMBL/GenBank/DDBJ whole genome shotgun (WGS) entry which is preliminary data.</text>
</comment>
<sequence>MDYQQDKRPSKKDECPSKTISEAIECLKLVNDYMERRELVDKHKGSNKIPKGFILYKLVNKLIVKIVTLPNN</sequence>
<keyword evidence="2" id="KW-1185">Reference proteome</keyword>
<protein>
    <submittedName>
        <fullName evidence="1">13274_t:CDS:1</fullName>
    </submittedName>
</protein>
<reference evidence="1" key="1">
    <citation type="submission" date="2021-06" db="EMBL/GenBank/DDBJ databases">
        <authorList>
            <person name="Kallberg Y."/>
            <person name="Tangrot J."/>
            <person name="Rosling A."/>
        </authorList>
    </citation>
    <scope>NUCLEOTIDE SEQUENCE</scope>
    <source>
        <strain evidence="1">MA453B</strain>
    </source>
</reference>
<gene>
    <name evidence="1" type="ORF">DERYTH_LOCUS5981</name>
</gene>
<dbReference type="Proteomes" id="UP000789405">
    <property type="component" value="Unassembled WGS sequence"/>
</dbReference>
<evidence type="ECO:0000313" key="2">
    <source>
        <dbReference type="Proteomes" id="UP000789405"/>
    </source>
</evidence>
<evidence type="ECO:0000313" key="1">
    <source>
        <dbReference type="EMBL" id="CAG8566276.1"/>
    </source>
</evidence>
<dbReference type="AlphaFoldDB" id="A0A9N9BJ09"/>
<proteinExistence type="predicted"/>
<accession>A0A9N9BJ09</accession>